<sequence length="299" mass="34814">MRISRFKRLFSLSRFFPDDPPASYIQRTLFRLPFPEEGGCISRRKRECSPKEKRDCSFPKEPISRTTLRRKPSLMEQVYESIPRYPETSKNLIKVEEGMVVDAGSILSMFPMEMRRRVRDSKYLIVYCFMAPILFDDCQSRSIGSFVSVSSELRTLYGSDIEMILVAKMRQKWSKDKASFDHFFSGFPSFSNVIPFSNTTAHDHICLQLGLNSYFPIYLLLERFSASTNYFYRGLRHRALKDFDYYGAGLFPFTQDILENWRIFRGSVYRKFPPDLDKLLGCKSSELQVCKFSTLTGGG</sequence>
<dbReference type="AlphaFoldDB" id="A0AAV0G2G0"/>
<reference evidence="1" key="1">
    <citation type="submission" date="2022-07" db="EMBL/GenBank/DDBJ databases">
        <authorList>
            <person name="Macas J."/>
            <person name="Novak P."/>
            <person name="Neumann P."/>
        </authorList>
    </citation>
    <scope>NUCLEOTIDE SEQUENCE</scope>
</reference>
<keyword evidence="2" id="KW-1185">Reference proteome</keyword>
<dbReference type="EMBL" id="CAMAPF010001037">
    <property type="protein sequence ID" value="CAH9142149.1"/>
    <property type="molecule type" value="Genomic_DNA"/>
</dbReference>
<dbReference type="Proteomes" id="UP001152523">
    <property type="component" value="Unassembled WGS sequence"/>
</dbReference>
<evidence type="ECO:0000313" key="2">
    <source>
        <dbReference type="Proteomes" id="UP001152523"/>
    </source>
</evidence>
<organism evidence="1 2">
    <name type="scientific">Cuscuta epithymum</name>
    <dbReference type="NCBI Taxonomy" id="186058"/>
    <lineage>
        <taxon>Eukaryota</taxon>
        <taxon>Viridiplantae</taxon>
        <taxon>Streptophyta</taxon>
        <taxon>Embryophyta</taxon>
        <taxon>Tracheophyta</taxon>
        <taxon>Spermatophyta</taxon>
        <taxon>Magnoliopsida</taxon>
        <taxon>eudicotyledons</taxon>
        <taxon>Gunneridae</taxon>
        <taxon>Pentapetalae</taxon>
        <taxon>asterids</taxon>
        <taxon>lamiids</taxon>
        <taxon>Solanales</taxon>
        <taxon>Convolvulaceae</taxon>
        <taxon>Cuscuteae</taxon>
        <taxon>Cuscuta</taxon>
        <taxon>Cuscuta subgen. Cuscuta</taxon>
    </lineage>
</organism>
<proteinExistence type="predicted"/>
<protein>
    <submittedName>
        <fullName evidence="1">Uncharacterized protein</fullName>
    </submittedName>
</protein>
<accession>A0AAV0G2G0</accession>
<comment type="caution">
    <text evidence="1">The sequence shown here is derived from an EMBL/GenBank/DDBJ whole genome shotgun (WGS) entry which is preliminary data.</text>
</comment>
<name>A0AAV0G2G0_9ASTE</name>
<evidence type="ECO:0000313" key="1">
    <source>
        <dbReference type="EMBL" id="CAH9142149.1"/>
    </source>
</evidence>
<gene>
    <name evidence="1" type="ORF">CEPIT_LOCUS39683</name>
</gene>